<dbReference type="EMBL" id="JAHLFU010000267">
    <property type="protein sequence ID" value="MBU3854691.1"/>
    <property type="molecule type" value="Genomic_DNA"/>
</dbReference>
<comment type="caution">
    <text evidence="1">The sequence shown here is derived from an EMBL/GenBank/DDBJ whole genome shotgun (WGS) entry which is preliminary data.</text>
</comment>
<dbReference type="InterPro" id="IPR025591">
    <property type="entry name" value="RloB"/>
</dbReference>
<evidence type="ECO:0000313" key="1">
    <source>
        <dbReference type="EMBL" id="MBU3854691.1"/>
    </source>
</evidence>
<proteinExistence type="predicted"/>
<name>A0A9E2P3M6_9BACT</name>
<dbReference type="AlphaFoldDB" id="A0A9E2P3M6"/>
<sequence length="234" mass="26972">MESRELKDPKEARYFAPAAPVDDAGEGTREMSPLAPFVVSGGKNTERYYFTHISAVSDKYKFNIRPKYFGDESAYTEVFPKRIAEILSKNADARIFCVFDMDTVVKDGLQDKHEAFVAALKSEISSGKVVICESMPSFEFWLLLHFTDYEGLLKNYSQVSNLLAPYLKPYFKDTIVPFKNLIKKDKYLKDPTWVKRLLDENRLEQAVERAKICLTREIKENGTHSYTKVFKAFE</sequence>
<protein>
    <submittedName>
        <fullName evidence="1">RloB family protein</fullName>
    </submittedName>
</protein>
<dbReference type="Pfam" id="PF13707">
    <property type="entry name" value="RloB"/>
    <property type="match status" value="1"/>
</dbReference>
<reference evidence="1" key="1">
    <citation type="journal article" date="2021" name="PeerJ">
        <title>Extensive microbial diversity within the chicken gut microbiome revealed by metagenomics and culture.</title>
        <authorList>
            <person name="Gilroy R."/>
            <person name="Ravi A."/>
            <person name="Getino M."/>
            <person name="Pursley I."/>
            <person name="Horton D.L."/>
            <person name="Alikhan N.F."/>
            <person name="Baker D."/>
            <person name="Gharbi K."/>
            <person name="Hall N."/>
            <person name="Watson M."/>
            <person name="Adriaenssens E.M."/>
            <person name="Foster-Nyarko E."/>
            <person name="Jarju S."/>
            <person name="Secka A."/>
            <person name="Antonio M."/>
            <person name="Oren A."/>
            <person name="Chaudhuri R.R."/>
            <person name="La Ragione R."/>
            <person name="Hildebrand F."/>
            <person name="Pallen M.J."/>
        </authorList>
    </citation>
    <scope>NUCLEOTIDE SEQUENCE</scope>
    <source>
        <strain evidence="1">G3-2149</strain>
    </source>
</reference>
<accession>A0A9E2P3M6</accession>
<dbReference type="Proteomes" id="UP000823865">
    <property type="component" value="Unassembled WGS sequence"/>
</dbReference>
<organism evidence="1 2">
    <name type="scientific">Candidatus Paraprevotella stercoravium</name>
    <dbReference type="NCBI Taxonomy" id="2838725"/>
    <lineage>
        <taxon>Bacteria</taxon>
        <taxon>Pseudomonadati</taxon>
        <taxon>Bacteroidota</taxon>
        <taxon>Bacteroidia</taxon>
        <taxon>Bacteroidales</taxon>
        <taxon>Prevotellaceae</taxon>
        <taxon>Paraprevotella</taxon>
    </lineage>
</organism>
<gene>
    <name evidence="1" type="ORF">H9789_12930</name>
</gene>
<reference evidence="1" key="2">
    <citation type="submission" date="2021-04" db="EMBL/GenBank/DDBJ databases">
        <authorList>
            <person name="Gilroy R."/>
        </authorList>
    </citation>
    <scope>NUCLEOTIDE SEQUENCE</scope>
    <source>
        <strain evidence="1">G3-2149</strain>
    </source>
</reference>
<evidence type="ECO:0000313" key="2">
    <source>
        <dbReference type="Proteomes" id="UP000823865"/>
    </source>
</evidence>